<dbReference type="AlphaFoldDB" id="A0A0N8GN71"/>
<dbReference type="Pfam" id="PF03551">
    <property type="entry name" value="PadR"/>
    <property type="match status" value="1"/>
</dbReference>
<sequence>MSGYDLKQILDHSTAHFWHAHHSQIYTNLRQMEEEGLVTSQFIQEEGQPNRRIYHVTEMGKAALKGWLDRPMQEMSPIKEELLVRLFFSGQRESHQIIAELQHQRRLHLQRLKEYENITVRMGDEKKPIELERESRFWHATIQLGLRYEKAYLEWLDETIQMVESL</sequence>
<accession>A0A0N8GN71</accession>
<protein>
    <recommendedName>
        <fullName evidence="5">PadR family transcriptional regulator</fullName>
    </recommendedName>
</protein>
<evidence type="ECO:0000313" key="3">
    <source>
        <dbReference type="EMBL" id="KPL77282.1"/>
    </source>
</evidence>
<comment type="caution">
    <text evidence="3">The sequence shown here is derived from an EMBL/GenBank/DDBJ whole genome shotgun (WGS) entry which is preliminary data.</text>
</comment>
<dbReference type="Gene3D" id="6.10.140.190">
    <property type="match status" value="1"/>
</dbReference>
<keyword evidence="4" id="KW-1185">Reference proteome</keyword>
<dbReference type="PANTHER" id="PTHR43252">
    <property type="entry name" value="TRANSCRIPTIONAL REGULATOR YQJI"/>
    <property type="match status" value="1"/>
</dbReference>
<dbReference type="Gene3D" id="1.10.10.10">
    <property type="entry name" value="Winged helix-like DNA-binding domain superfamily/Winged helix DNA-binding domain"/>
    <property type="match status" value="1"/>
</dbReference>
<dbReference type="InterPro" id="IPR018309">
    <property type="entry name" value="Tscrpt_reg_PadR_C"/>
</dbReference>
<dbReference type="EMBL" id="LGCL01000023">
    <property type="protein sequence ID" value="KPL77282.1"/>
    <property type="molecule type" value="Genomic_DNA"/>
</dbReference>
<organism evidence="3 4">
    <name type="scientific">Ornatilinea apprima</name>
    <dbReference type="NCBI Taxonomy" id="1134406"/>
    <lineage>
        <taxon>Bacteria</taxon>
        <taxon>Bacillati</taxon>
        <taxon>Chloroflexota</taxon>
        <taxon>Anaerolineae</taxon>
        <taxon>Anaerolineales</taxon>
        <taxon>Anaerolineaceae</taxon>
        <taxon>Ornatilinea</taxon>
    </lineage>
</organism>
<evidence type="ECO:0000313" key="4">
    <source>
        <dbReference type="Proteomes" id="UP000050417"/>
    </source>
</evidence>
<gene>
    <name evidence="3" type="ORF">ADN00_09100</name>
</gene>
<dbReference type="PANTHER" id="PTHR43252:SF2">
    <property type="entry name" value="TRANSCRIPTION REGULATOR, PADR-LIKE FAMILY"/>
    <property type="match status" value="1"/>
</dbReference>
<dbReference type="Proteomes" id="UP000050417">
    <property type="component" value="Unassembled WGS sequence"/>
</dbReference>
<dbReference type="Pfam" id="PF10400">
    <property type="entry name" value="Vir_act_alpha_C"/>
    <property type="match status" value="1"/>
</dbReference>
<dbReference type="InterPro" id="IPR036390">
    <property type="entry name" value="WH_DNA-bd_sf"/>
</dbReference>
<reference evidence="3 4" key="1">
    <citation type="submission" date="2015-07" db="EMBL/GenBank/DDBJ databases">
        <title>Genome sequence of Ornatilinea apprima DSM 23815.</title>
        <authorList>
            <person name="Hemp J."/>
            <person name="Ward L.M."/>
            <person name="Pace L.A."/>
            <person name="Fischer W.W."/>
        </authorList>
    </citation>
    <scope>NUCLEOTIDE SEQUENCE [LARGE SCALE GENOMIC DNA]</scope>
    <source>
        <strain evidence="3 4">P3M-1</strain>
    </source>
</reference>
<dbReference type="SUPFAM" id="SSF46785">
    <property type="entry name" value="Winged helix' DNA-binding domain"/>
    <property type="match status" value="1"/>
</dbReference>
<feature type="domain" description="Transcription regulator PadR C-terminal" evidence="2">
    <location>
        <begin position="78"/>
        <end position="162"/>
    </location>
</feature>
<dbReference type="InterPro" id="IPR005149">
    <property type="entry name" value="Tscrpt_reg_PadR_N"/>
</dbReference>
<name>A0A0N8GN71_9CHLR</name>
<dbReference type="STRING" id="1134406.ADN00_09100"/>
<dbReference type="InterPro" id="IPR036388">
    <property type="entry name" value="WH-like_DNA-bd_sf"/>
</dbReference>
<feature type="domain" description="Transcription regulator PadR N-terminal" evidence="1">
    <location>
        <begin position="2"/>
        <end position="65"/>
    </location>
</feature>
<evidence type="ECO:0000259" key="1">
    <source>
        <dbReference type="Pfam" id="PF03551"/>
    </source>
</evidence>
<evidence type="ECO:0008006" key="5">
    <source>
        <dbReference type="Google" id="ProtNLM"/>
    </source>
</evidence>
<proteinExistence type="predicted"/>
<evidence type="ECO:0000259" key="2">
    <source>
        <dbReference type="Pfam" id="PF10400"/>
    </source>
</evidence>